<keyword evidence="7 9" id="KW-1133">Transmembrane helix</keyword>
<dbReference type="GO" id="GO:0005886">
    <property type="term" value="C:plasma membrane"/>
    <property type="evidence" value="ECO:0007669"/>
    <property type="project" value="UniProtKB-SubCell"/>
</dbReference>
<dbReference type="Pfam" id="PF03222">
    <property type="entry name" value="Trp_Tyr_perm"/>
    <property type="match status" value="1"/>
</dbReference>
<feature type="transmembrane region" description="Helical" evidence="9">
    <location>
        <begin position="217"/>
        <end position="239"/>
    </location>
</feature>
<keyword evidence="3" id="KW-1003">Cell membrane</keyword>
<sequence length="397" mass="42936">MDFKLVGSILLIVGTSIGAGMLALPIATAQLGFLGSLILLFGCWFIMTMGALLLLEVNLWMPMNSNLITMARATIGPVGQIISWITYLLLLYSLLCAYIAGGSDLFHNLLMVRAIDIPHWASSIIFTVIFGSVVFMGIRSVDYVNRGLMFVKFGAYFLLVILLIPFISSVKLMAGEIHNVTSATAITVTITSFGYAAIVPSLRVYFAGDIKKLKKAILIGSLIPLLCYIAWDAAIMGVIPLAGENGLMAILQSKTSTSDLVNTLSATASSNSVTFFTKLFTSICVLTSFLGVALCLADFLADGFQVEKKGVNNLFVHVVTFLPPLVIVLFYPSAFISALEYAGIYCIILLILLPAWMAWRGRYRKRIANGYRVPGGKALLAVLIIFSLVLIARGVTG</sequence>
<dbReference type="PANTHER" id="PTHR46997">
    <property type="entry name" value="LOW AFFINITY TRYPTOPHAN PERMEASE-RELATED"/>
    <property type="match status" value="1"/>
</dbReference>
<dbReference type="OrthoDB" id="18749at2"/>
<comment type="caution">
    <text evidence="10">The sequence shown here is derived from an EMBL/GenBank/DDBJ whole genome shotgun (WGS) entry which is preliminary data.</text>
</comment>
<evidence type="ECO:0000256" key="8">
    <source>
        <dbReference type="ARBA" id="ARBA00023136"/>
    </source>
</evidence>
<dbReference type="AlphaFoldDB" id="A0A370GGK5"/>
<comment type="subcellular location">
    <subcellularLocation>
        <location evidence="1">Cell inner membrane</location>
        <topology evidence="1">Multi-pass membrane protein</topology>
    </subcellularLocation>
</comment>
<feature type="transmembrane region" description="Helical" evidence="9">
    <location>
        <begin position="150"/>
        <end position="168"/>
    </location>
</feature>
<evidence type="ECO:0000313" key="10">
    <source>
        <dbReference type="EMBL" id="RDI41514.1"/>
    </source>
</evidence>
<dbReference type="InterPro" id="IPR018227">
    <property type="entry name" value="Amino_acid_transport_2"/>
</dbReference>
<feature type="transmembrane region" description="Helical" evidence="9">
    <location>
        <begin position="33"/>
        <end position="60"/>
    </location>
</feature>
<dbReference type="PANTHER" id="PTHR46997:SF2">
    <property type="entry name" value="TYROSINE-SPECIFIC TRANSPORT SYSTEM"/>
    <property type="match status" value="1"/>
</dbReference>
<dbReference type="GO" id="GO:0015173">
    <property type="term" value="F:aromatic amino acid transmembrane transporter activity"/>
    <property type="evidence" value="ECO:0007669"/>
    <property type="project" value="InterPro"/>
</dbReference>
<keyword evidence="2" id="KW-0813">Transport</keyword>
<keyword evidence="4" id="KW-0997">Cell inner membrane</keyword>
<gene>
    <name evidence="10" type="ORF">C8D86_11932</name>
</gene>
<feature type="transmembrane region" description="Helical" evidence="9">
    <location>
        <begin position="180"/>
        <end position="205"/>
    </location>
</feature>
<evidence type="ECO:0000256" key="1">
    <source>
        <dbReference type="ARBA" id="ARBA00004429"/>
    </source>
</evidence>
<name>A0A370GGK5_9COXI</name>
<evidence type="ECO:0000256" key="5">
    <source>
        <dbReference type="ARBA" id="ARBA00022692"/>
    </source>
</evidence>
<keyword evidence="6" id="KW-0029">Amino-acid transport</keyword>
<protein>
    <submittedName>
        <fullName evidence="10">Tyrosine-specific transport protein</fullName>
    </submittedName>
</protein>
<feature type="transmembrane region" description="Helical" evidence="9">
    <location>
        <begin position="120"/>
        <end position="138"/>
    </location>
</feature>
<feature type="transmembrane region" description="Helical" evidence="9">
    <location>
        <begin position="81"/>
        <end position="100"/>
    </location>
</feature>
<keyword evidence="5 9" id="KW-0812">Transmembrane</keyword>
<evidence type="ECO:0000256" key="9">
    <source>
        <dbReference type="SAM" id="Phobius"/>
    </source>
</evidence>
<feature type="transmembrane region" description="Helical" evidence="9">
    <location>
        <begin position="7"/>
        <end position="27"/>
    </location>
</feature>
<evidence type="ECO:0000256" key="7">
    <source>
        <dbReference type="ARBA" id="ARBA00022989"/>
    </source>
</evidence>
<dbReference type="EMBL" id="QQAX01000019">
    <property type="protein sequence ID" value="RDI41514.1"/>
    <property type="molecule type" value="Genomic_DNA"/>
</dbReference>
<keyword evidence="11" id="KW-1185">Reference proteome</keyword>
<accession>A0A370GGK5</accession>
<evidence type="ECO:0000256" key="4">
    <source>
        <dbReference type="ARBA" id="ARBA00022519"/>
    </source>
</evidence>
<feature type="transmembrane region" description="Helical" evidence="9">
    <location>
        <begin position="313"/>
        <end position="332"/>
    </location>
</feature>
<organism evidence="10 11">
    <name type="scientific">Aquicella lusitana</name>
    <dbReference type="NCBI Taxonomy" id="254246"/>
    <lineage>
        <taxon>Bacteria</taxon>
        <taxon>Pseudomonadati</taxon>
        <taxon>Pseudomonadota</taxon>
        <taxon>Gammaproteobacteria</taxon>
        <taxon>Legionellales</taxon>
        <taxon>Coxiellaceae</taxon>
        <taxon>Aquicella</taxon>
    </lineage>
</organism>
<dbReference type="GO" id="GO:0003333">
    <property type="term" value="P:amino acid transmembrane transport"/>
    <property type="evidence" value="ECO:0007669"/>
    <property type="project" value="InterPro"/>
</dbReference>
<keyword evidence="8 9" id="KW-0472">Membrane</keyword>
<evidence type="ECO:0000256" key="2">
    <source>
        <dbReference type="ARBA" id="ARBA00022448"/>
    </source>
</evidence>
<proteinExistence type="predicted"/>
<evidence type="ECO:0000256" key="3">
    <source>
        <dbReference type="ARBA" id="ARBA00022475"/>
    </source>
</evidence>
<evidence type="ECO:0000256" key="6">
    <source>
        <dbReference type="ARBA" id="ARBA00022970"/>
    </source>
</evidence>
<dbReference type="Gene3D" id="1.20.1740.10">
    <property type="entry name" value="Amino acid/polyamine transporter I"/>
    <property type="match status" value="1"/>
</dbReference>
<dbReference type="PRINTS" id="PR00166">
    <property type="entry name" value="AROAAPRMEASE"/>
</dbReference>
<feature type="transmembrane region" description="Helical" evidence="9">
    <location>
        <begin position="279"/>
        <end position="301"/>
    </location>
</feature>
<feature type="transmembrane region" description="Helical" evidence="9">
    <location>
        <begin position="338"/>
        <end position="357"/>
    </location>
</feature>
<dbReference type="Proteomes" id="UP000254720">
    <property type="component" value="Unassembled WGS sequence"/>
</dbReference>
<dbReference type="RefSeq" id="WP_114834918.1">
    <property type="nucleotide sequence ID" value="NZ_LR699114.1"/>
</dbReference>
<feature type="transmembrane region" description="Helical" evidence="9">
    <location>
        <begin position="378"/>
        <end position="396"/>
    </location>
</feature>
<dbReference type="InterPro" id="IPR013059">
    <property type="entry name" value="Trp_tyr_transpt"/>
</dbReference>
<evidence type="ECO:0000313" key="11">
    <source>
        <dbReference type="Proteomes" id="UP000254720"/>
    </source>
</evidence>
<reference evidence="10 11" key="1">
    <citation type="submission" date="2018-07" db="EMBL/GenBank/DDBJ databases">
        <title>Genomic Encyclopedia of Type Strains, Phase IV (KMG-IV): sequencing the most valuable type-strain genomes for metagenomic binning, comparative biology and taxonomic classification.</title>
        <authorList>
            <person name="Goeker M."/>
        </authorList>
    </citation>
    <scope>NUCLEOTIDE SEQUENCE [LARGE SCALE GENOMIC DNA]</scope>
    <source>
        <strain evidence="10 11">DSM 16500</strain>
    </source>
</reference>